<keyword evidence="3" id="KW-1185">Reference proteome</keyword>
<protein>
    <submittedName>
        <fullName evidence="2">Uncharacterized protein</fullName>
    </submittedName>
</protein>
<sequence>MTEPPNNDPESPLLPNEPRVPGVAQQRALTERFLLPRLVEIEALLRGIRGRLDAPLARAQPRKANKPYPLGQGLDISLAVKQELTRLRQSDLTGPAGRDHAALVDFLSHGGQMRQVWGDLRGAYCQNAFLAGTLYIDVANDSVFAKKPPVEILPFERSGLVAIRDCLHFGQLARRYWGGELYPNHLFPQLGPWFPWISVVPGAGVQLEAGNDFMIALTRRDRFCSAQQVLEQAAPPQALATAIAAQVAAADCGFHSRGQEAALAQCAELRATPPDDAQRDRMARQFLAINRRLAAMANKVTVLSCAEVSRLNLAEPSVSPVPLWCK</sequence>
<evidence type="ECO:0000313" key="2">
    <source>
        <dbReference type="EMBL" id="WPL15548.1"/>
    </source>
</evidence>
<feature type="region of interest" description="Disordered" evidence="1">
    <location>
        <begin position="1"/>
        <end position="22"/>
    </location>
</feature>
<name>A0ABZ0S316_9GAMM</name>
<reference evidence="2 3" key="1">
    <citation type="journal article" date="2023" name="Microorganisms">
        <title>Thiorhodovibrio frisius and Trv. litoralis spp. nov., Two Novel Members from a Clade of Fastidious Purple Sulfur Bacteria That Exhibit Unique Red-Shifted Light-Harvesting Capabilities.</title>
        <authorList>
            <person name="Methner A."/>
            <person name="Kuzyk S.B."/>
            <person name="Petersen J."/>
            <person name="Bauer S."/>
            <person name="Brinkmann H."/>
            <person name="Sichau K."/>
            <person name="Wanner G."/>
            <person name="Wolf J."/>
            <person name="Neumann-Schaal M."/>
            <person name="Henke P."/>
            <person name="Tank M."/>
            <person name="Sproer C."/>
            <person name="Bunk B."/>
            <person name="Overmann J."/>
        </authorList>
    </citation>
    <scope>NUCLEOTIDE SEQUENCE [LARGE SCALE GENOMIC DNA]</scope>
    <source>
        <strain evidence="2 3">DSM 6702</strain>
    </source>
</reference>
<dbReference type="RefSeq" id="WP_328986115.1">
    <property type="nucleotide sequence ID" value="NZ_CP121472.1"/>
</dbReference>
<dbReference type="EMBL" id="CP121472">
    <property type="protein sequence ID" value="WPL15548.1"/>
    <property type="molecule type" value="Genomic_DNA"/>
</dbReference>
<dbReference type="Proteomes" id="UP001432180">
    <property type="component" value="Chromosome"/>
</dbReference>
<organism evidence="2 3">
    <name type="scientific">Thiorhodovibrio winogradskyi</name>
    <dbReference type="NCBI Taxonomy" id="77007"/>
    <lineage>
        <taxon>Bacteria</taxon>
        <taxon>Pseudomonadati</taxon>
        <taxon>Pseudomonadota</taxon>
        <taxon>Gammaproteobacteria</taxon>
        <taxon>Chromatiales</taxon>
        <taxon>Chromatiaceae</taxon>
        <taxon>Thiorhodovibrio</taxon>
    </lineage>
</organism>
<proteinExistence type="predicted"/>
<evidence type="ECO:0000313" key="3">
    <source>
        <dbReference type="Proteomes" id="UP001432180"/>
    </source>
</evidence>
<evidence type="ECO:0000256" key="1">
    <source>
        <dbReference type="SAM" id="MobiDB-lite"/>
    </source>
</evidence>
<accession>A0ABZ0S316</accession>
<gene>
    <name evidence="2" type="ORF">Thiowin_00449</name>
</gene>